<dbReference type="Gene3D" id="3.10.450.50">
    <property type="match status" value="1"/>
</dbReference>
<gene>
    <name evidence="2" type="ORF">K529_002905</name>
</gene>
<dbReference type="EMBL" id="CP015230">
    <property type="protein sequence ID" value="ANP39707.1"/>
    <property type="molecule type" value="Genomic_DNA"/>
</dbReference>
<evidence type="ECO:0000313" key="2">
    <source>
        <dbReference type="EMBL" id="ANP39707.1"/>
    </source>
</evidence>
<dbReference type="SUPFAM" id="SSF54427">
    <property type="entry name" value="NTF2-like"/>
    <property type="match status" value="1"/>
</dbReference>
<dbReference type="STRING" id="1265309.K529_002905"/>
<protein>
    <submittedName>
        <fullName evidence="2">Polyketide cyclase</fullName>
    </submittedName>
</protein>
<organism evidence="2 3">
    <name type="scientific">Tritonibacter mobilis F1926</name>
    <dbReference type="NCBI Taxonomy" id="1265309"/>
    <lineage>
        <taxon>Bacteria</taxon>
        <taxon>Pseudomonadati</taxon>
        <taxon>Pseudomonadota</taxon>
        <taxon>Alphaproteobacteria</taxon>
        <taxon>Rhodobacterales</taxon>
        <taxon>Paracoccaceae</taxon>
        <taxon>Tritonibacter</taxon>
    </lineage>
</organism>
<dbReference type="InterPro" id="IPR032710">
    <property type="entry name" value="NTF2-like_dom_sf"/>
</dbReference>
<dbReference type="OrthoDB" id="117872at2"/>
<dbReference type="Pfam" id="PF12680">
    <property type="entry name" value="SnoaL_2"/>
    <property type="match status" value="1"/>
</dbReference>
<reference evidence="2 3" key="1">
    <citation type="journal article" date="2016" name="ISME J.">
        <title>Global occurrence and heterogeneity of the Roseobacter-clade species Ruegeria mobilis.</title>
        <authorList>
            <person name="Sonnenschein E."/>
            <person name="Gram L."/>
        </authorList>
    </citation>
    <scope>NUCLEOTIDE SEQUENCE [LARGE SCALE GENOMIC DNA]</scope>
    <source>
        <strain evidence="2 3">F1926</strain>
    </source>
</reference>
<sequence>MTREIIESFWEAMATNDFAKAALWLHPDFEYFMPQTCEYLTGRENFARFNAAYPTEGKWTFSIQSIVFADHDAVSDVLISDGSMHARAITFHKLRDGLIVRQKEFWPDNYPAPQWRSPWMKVVGDAPF</sequence>
<dbReference type="AlphaFoldDB" id="A0A1B0ZZQ4"/>
<name>A0A1B0ZZQ4_9RHOB</name>
<evidence type="ECO:0000313" key="3">
    <source>
        <dbReference type="Proteomes" id="UP000013243"/>
    </source>
</evidence>
<proteinExistence type="predicted"/>
<dbReference type="KEGG" id="rmb:K529_002905"/>
<evidence type="ECO:0000259" key="1">
    <source>
        <dbReference type="Pfam" id="PF12680"/>
    </source>
</evidence>
<dbReference type="Proteomes" id="UP000013243">
    <property type="component" value="Chromosome"/>
</dbReference>
<feature type="domain" description="SnoaL-like" evidence="1">
    <location>
        <begin position="7"/>
        <end position="101"/>
    </location>
</feature>
<dbReference type="InterPro" id="IPR037401">
    <property type="entry name" value="SnoaL-like"/>
</dbReference>
<accession>A0A1B0ZZQ4</accession>